<dbReference type="AlphaFoldDB" id="A0A0B8P8T7"/>
<dbReference type="Proteomes" id="UP000031670">
    <property type="component" value="Unassembled WGS sequence"/>
</dbReference>
<comment type="caution">
    <text evidence="1">The sequence shown here is derived from an EMBL/GenBank/DDBJ whole genome shotgun (WGS) entry which is preliminary data.</text>
</comment>
<protein>
    <recommendedName>
        <fullName evidence="3">BIG2 domain-containing protein</fullName>
    </recommendedName>
</protein>
<evidence type="ECO:0000313" key="1">
    <source>
        <dbReference type="EMBL" id="GAM62756.1"/>
    </source>
</evidence>
<name>A0A0B8P8T7_9VIBR</name>
<reference evidence="1 2" key="1">
    <citation type="submission" date="2015-01" db="EMBL/GenBank/DDBJ databases">
        <title>Vibrio sp. C5 JCM 19232 whole genome shotgun sequence.</title>
        <authorList>
            <person name="Sawabe T."/>
            <person name="Meirelles P."/>
            <person name="Feng G."/>
            <person name="Sayaka M."/>
            <person name="Hattori M."/>
            <person name="Ohkuma M."/>
        </authorList>
    </citation>
    <scope>NUCLEOTIDE SEQUENCE [LARGE SCALE GENOMIC DNA]</scope>
    <source>
        <strain evidence="1 2">JCM19232</strain>
    </source>
</reference>
<dbReference type="InterPro" id="IPR008964">
    <property type="entry name" value="Invasin/intimin_cell_adhesion"/>
</dbReference>
<proteinExistence type="predicted"/>
<organism evidence="1 2">
    <name type="scientific">Vibrio ishigakensis</name>
    <dbReference type="NCBI Taxonomy" id="1481914"/>
    <lineage>
        <taxon>Bacteria</taxon>
        <taxon>Pseudomonadati</taxon>
        <taxon>Pseudomonadota</taxon>
        <taxon>Gammaproteobacteria</taxon>
        <taxon>Vibrionales</taxon>
        <taxon>Vibrionaceae</taxon>
        <taxon>Vibrio</taxon>
    </lineage>
</organism>
<dbReference type="SUPFAM" id="SSF49373">
    <property type="entry name" value="Invasin/intimin cell-adhesion fragments"/>
    <property type="match status" value="1"/>
</dbReference>
<reference evidence="1 2" key="2">
    <citation type="submission" date="2015-01" db="EMBL/GenBank/DDBJ databases">
        <authorList>
            <consortium name="NBRP consortium"/>
            <person name="Sawabe T."/>
            <person name="Meirelles P."/>
            <person name="Feng G."/>
            <person name="Sayaka M."/>
            <person name="Hattori M."/>
            <person name="Ohkuma M."/>
        </authorList>
    </citation>
    <scope>NUCLEOTIDE SEQUENCE [LARGE SCALE GENOMIC DNA]</scope>
    <source>
        <strain evidence="1 2">JCM19232</strain>
    </source>
</reference>
<evidence type="ECO:0000313" key="2">
    <source>
        <dbReference type="Proteomes" id="UP000031670"/>
    </source>
</evidence>
<evidence type="ECO:0008006" key="3">
    <source>
        <dbReference type="Google" id="ProtNLM"/>
    </source>
</evidence>
<accession>A0A0B8P8T7</accession>
<dbReference type="Gene3D" id="2.60.40.1080">
    <property type="match status" value="1"/>
</dbReference>
<dbReference type="EMBL" id="BBSA01000006">
    <property type="protein sequence ID" value="GAM62756.1"/>
    <property type="molecule type" value="Genomic_DNA"/>
</dbReference>
<gene>
    <name evidence="1" type="ORF">JCM19232_1913</name>
</gene>
<sequence length="70" mass="7437">MMAIAHHQDGATTNATHKVKWYSNAKEVLAVDHNGRLLPYQDGQVTVQASLGAITSSPTVLSISGSNIHP</sequence>